<dbReference type="GO" id="GO:0055085">
    <property type="term" value="P:transmembrane transport"/>
    <property type="evidence" value="ECO:0007669"/>
    <property type="project" value="InterPro"/>
</dbReference>
<organism evidence="7 8">
    <name type="scientific">Acidovorax carolinensis</name>
    <dbReference type="NCBI Taxonomy" id="553814"/>
    <lineage>
        <taxon>Bacteria</taxon>
        <taxon>Pseudomonadati</taxon>
        <taxon>Pseudomonadota</taxon>
        <taxon>Betaproteobacteria</taxon>
        <taxon>Burkholderiales</taxon>
        <taxon>Comamonadaceae</taxon>
        <taxon>Acidovorax</taxon>
    </lineage>
</organism>
<evidence type="ECO:0000256" key="2">
    <source>
        <dbReference type="ARBA" id="ARBA00022692"/>
    </source>
</evidence>
<feature type="transmembrane region" description="Helical" evidence="5">
    <location>
        <begin position="370"/>
        <end position="390"/>
    </location>
</feature>
<feature type="transmembrane region" description="Helical" evidence="5">
    <location>
        <begin position="64"/>
        <end position="85"/>
    </location>
</feature>
<evidence type="ECO:0000256" key="1">
    <source>
        <dbReference type="ARBA" id="ARBA00004141"/>
    </source>
</evidence>
<dbReference type="EMBL" id="CP021368">
    <property type="protein sequence ID" value="ART61407.1"/>
    <property type="molecule type" value="Genomic_DNA"/>
</dbReference>
<evidence type="ECO:0000313" key="8">
    <source>
        <dbReference type="Proteomes" id="UP000194440"/>
    </source>
</evidence>
<accession>A0A240UIT0</accession>
<dbReference type="InterPro" id="IPR004837">
    <property type="entry name" value="NaCa_Exmemb"/>
</dbReference>
<dbReference type="RefSeq" id="WP_011805132.1">
    <property type="nucleotide sequence ID" value="NZ_CP021364.1"/>
</dbReference>
<proteinExistence type="predicted"/>
<dbReference type="GO" id="GO:0016020">
    <property type="term" value="C:membrane"/>
    <property type="evidence" value="ECO:0007669"/>
    <property type="project" value="UniProtKB-SubCell"/>
</dbReference>
<feature type="transmembrane region" description="Helical" evidence="5">
    <location>
        <begin position="345"/>
        <end position="364"/>
    </location>
</feature>
<sequence>MRKFLVLLAIAIAAIVPAAIFRISGWRPNAVVDTAVFGLAVLAAGFMLSWGAEAAEKRISQGLILALVALITVLPEYAVDMYYAYQAGKAPESNYVHYAAANMTGANRLLVGVAWPLMVFLHWWRTRKRTIELASVNVLEVGFLLVASVYAFSIVLKNRINLVDTVILVLIFGTYLWFTSRLPKVETGLEADDEPGPAAALSELSPRKQWAWMAGLAIVAAGVILAAAEPFAESIVASGRILGIDEFLLIQWLAPLASEAPAVVIAILFVLSGRAEGGLTTMISDKINQWTLLVGMLPLAMSVGAGAIASLPLDARQHEEFFLTAAQSLFGVALLLRLRFSLLSAVVLAALFSVQIVLAFVYRADAAKAIASLTMLGWLYLGLAAVLFMLSGPAAWRAVRKLEATIHGHDPQAAARRGSGPDTVGRNG</sequence>
<feature type="transmembrane region" description="Helical" evidence="5">
    <location>
        <begin position="105"/>
        <end position="124"/>
    </location>
</feature>
<feature type="domain" description="Sodium/calcium exchanger membrane region" evidence="6">
    <location>
        <begin position="214"/>
        <end position="360"/>
    </location>
</feature>
<feature type="transmembrane region" description="Helical" evidence="5">
    <location>
        <begin position="34"/>
        <end position="52"/>
    </location>
</feature>
<feature type="transmembrane region" description="Helical" evidence="5">
    <location>
        <begin position="162"/>
        <end position="178"/>
    </location>
</feature>
<keyword evidence="7" id="KW-0614">Plasmid</keyword>
<keyword evidence="8" id="KW-1185">Reference proteome</keyword>
<evidence type="ECO:0000259" key="6">
    <source>
        <dbReference type="Pfam" id="PF01699"/>
    </source>
</evidence>
<protein>
    <submittedName>
        <fullName evidence="7">Sodium:proton exchanger</fullName>
    </submittedName>
</protein>
<dbReference type="KEGG" id="acip:CBP36_20840"/>
<evidence type="ECO:0000313" key="7">
    <source>
        <dbReference type="EMBL" id="ART61407.1"/>
    </source>
</evidence>
<comment type="subcellular location">
    <subcellularLocation>
        <location evidence="1">Membrane</location>
        <topology evidence="1">Multi-pass membrane protein</topology>
    </subcellularLocation>
</comment>
<evidence type="ECO:0000256" key="3">
    <source>
        <dbReference type="ARBA" id="ARBA00022989"/>
    </source>
</evidence>
<dbReference type="AlphaFoldDB" id="A0A240UIT0"/>
<keyword evidence="2 5" id="KW-0812">Transmembrane</keyword>
<feature type="transmembrane region" description="Helical" evidence="5">
    <location>
        <begin position="290"/>
        <end position="309"/>
    </location>
</feature>
<name>A0A240UIT0_9BURK</name>
<keyword evidence="4 5" id="KW-0472">Membrane</keyword>
<feature type="transmembrane region" description="Helical" evidence="5">
    <location>
        <begin position="248"/>
        <end position="270"/>
    </location>
</feature>
<geneLocation type="plasmid" evidence="7 8">
    <name>pACP4.2</name>
</geneLocation>
<feature type="transmembrane region" description="Helical" evidence="5">
    <location>
        <begin position="136"/>
        <end position="156"/>
    </location>
</feature>
<gene>
    <name evidence="7" type="ORF">CBP36_20840</name>
</gene>
<feature type="transmembrane region" description="Helical" evidence="5">
    <location>
        <begin position="210"/>
        <end position="228"/>
    </location>
</feature>
<feature type="domain" description="Sodium/calcium exchanger membrane region" evidence="6">
    <location>
        <begin position="35"/>
        <end position="179"/>
    </location>
</feature>
<keyword evidence="3 5" id="KW-1133">Transmembrane helix</keyword>
<dbReference type="Pfam" id="PF01699">
    <property type="entry name" value="Na_Ca_ex"/>
    <property type="match status" value="2"/>
</dbReference>
<evidence type="ECO:0000256" key="4">
    <source>
        <dbReference type="ARBA" id="ARBA00023136"/>
    </source>
</evidence>
<evidence type="ECO:0000256" key="5">
    <source>
        <dbReference type="SAM" id="Phobius"/>
    </source>
</evidence>
<dbReference type="Proteomes" id="UP000194440">
    <property type="component" value="Plasmid pACP4.2"/>
</dbReference>
<reference evidence="7" key="1">
    <citation type="submission" date="2017-05" db="EMBL/GenBank/DDBJ databases">
        <title>Polyphasic characterization of four soil-derived phenanthrene-degrading Acidovorax strains and proposal of Acidovorax phenanthrenivorans sp. nov.</title>
        <authorList>
            <person name="Singleton D."/>
            <person name="Lee J."/>
            <person name="Dickey A.N."/>
            <person name="Stroud A."/>
            <person name="Scholl E.H."/>
            <person name="Wright F.A."/>
            <person name="Aitken M.D."/>
        </authorList>
    </citation>
    <scope>NUCLEOTIDE SEQUENCE</scope>
    <source>
        <strain evidence="7">P4</strain>
        <plasmid evidence="7">pACP4.2</plasmid>
    </source>
</reference>